<organism evidence="3 4">
    <name type="scientific">Bifidobacterium amazonense</name>
    <dbReference type="NCBI Taxonomy" id="2809027"/>
    <lineage>
        <taxon>Bacteria</taxon>
        <taxon>Bacillati</taxon>
        <taxon>Actinomycetota</taxon>
        <taxon>Actinomycetes</taxon>
        <taxon>Bifidobacteriales</taxon>
        <taxon>Bifidobacteriaceae</taxon>
        <taxon>Bifidobacterium</taxon>
    </lineage>
</organism>
<accession>A0ABS9VS62</accession>
<dbReference type="EMBL" id="JAFEJT020000003">
    <property type="protein sequence ID" value="MCH9274912.1"/>
    <property type="molecule type" value="Genomic_DNA"/>
</dbReference>
<evidence type="ECO:0000313" key="4">
    <source>
        <dbReference type="Proteomes" id="UP000710815"/>
    </source>
</evidence>
<keyword evidence="4" id="KW-1185">Reference proteome</keyword>
<reference evidence="3 4" key="1">
    <citation type="journal article" date="2021" name="Environ. Microbiol.">
        <title>Genetic insights into the dark matter of the mammalian gut microbiota through targeted genome reconstruction.</title>
        <authorList>
            <person name="Lugli G.A."/>
            <person name="Alessandri G."/>
            <person name="Milani C."/>
            <person name="Viappiani A."/>
            <person name="Fontana F."/>
            <person name="Tarracchini C."/>
            <person name="Mancabelli L."/>
            <person name="Argentini C."/>
            <person name="Ruiz L."/>
            <person name="Margolles A."/>
            <person name="van Sinderen D."/>
            <person name="Turroni F."/>
            <person name="Ventura M."/>
        </authorList>
    </citation>
    <scope>NUCLEOTIDE SEQUENCE [LARGE SCALE GENOMIC DNA]</scope>
    <source>
        <strain evidence="3 4">MA1</strain>
    </source>
</reference>
<feature type="region of interest" description="Disordered" evidence="2">
    <location>
        <begin position="146"/>
        <end position="167"/>
    </location>
</feature>
<evidence type="ECO:0000256" key="1">
    <source>
        <dbReference type="SAM" id="Coils"/>
    </source>
</evidence>
<feature type="coiled-coil region" evidence="1">
    <location>
        <begin position="176"/>
        <end position="203"/>
    </location>
</feature>
<protein>
    <recommendedName>
        <fullName evidence="5">Transposase</fullName>
    </recommendedName>
</protein>
<gene>
    <name evidence="3" type="ORF">JS533_001235</name>
</gene>
<proteinExistence type="predicted"/>
<comment type="caution">
    <text evidence="3">The sequence shown here is derived from an EMBL/GenBank/DDBJ whole genome shotgun (WGS) entry which is preliminary data.</text>
</comment>
<dbReference type="Proteomes" id="UP000710815">
    <property type="component" value="Unassembled WGS sequence"/>
</dbReference>
<evidence type="ECO:0008006" key="5">
    <source>
        <dbReference type="Google" id="ProtNLM"/>
    </source>
</evidence>
<dbReference type="RefSeq" id="WP_241512756.1">
    <property type="nucleotide sequence ID" value="NZ_JAFEJT020000003.1"/>
</dbReference>
<evidence type="ECO:0000256" key="2">
    <source>
        <dbReference type="SAM" id="MobiDB-lite"/>
    </source>
</evidence>
<name>A0ABS9VS62_9BIFI</name>
<reference evidence="3 4" key="2">
    <citation type="journal article" date="2021" name="Syst. Appl. Microbiol.">
        <title>Phylogenetic classification of ten novel species belonging to the genus Bifidobacterium comprising B. phasiani sp. nov., B. pongonis sp. nov., B. saguinibicoloris sp. nov., B. colobi sp. nov., B. simiiventris sp. nov., B. santillanense sp. nov., B. miconis sp. nov., B. amazonense sp. nov., B. pluvialisilvae sp. nov., and B. miconisargentati sp. nov.</title>
        <authorList>
            <person name="Lugli G.A."/>
            <person name="Calvete-Torre I."/>
            <person name="Alessandri G."/>
            <person name="Milani C."/>
            <person name="Turroni F."/>
            <person name="Laiolo P."/>
            <person name="Ossiprandi M.C."/>
            <person name="Margolles A."/>
            <person name="Ruiz L."/>
            <person name="Ventura M."/>
        </authorList>
    </citation>
    <scope>NUCLEOTIDE SEQUENCE [LARGE SCALE GENOMIC DNA]</scope>
    <source>
        <strain evidence="3 4">MA1</strain>
    </source>
</reference>
<keyword evidence="1" id="KW-0175">Coiled coil</keyword>
<sequence length="208" mass="22165">MSRTVFTSDEVRYLASLPVVANATETRITYTRAFKRDCLARYLRGERPVDLFREAGLTPELIGRKRIDRCVARWKAERDGILADVDDVTVIGTVATSPVVSSSATSSQSSETAACPATAVSTKTATSAAASATTSAGTASSVTSVASNAPDASSAHGNPTSTVADPLDDDVRNRLIVQQVNYIDSLEREIAELRRQLRAVTVQSGLEK</sequence>
<evidence type="ECO:0000313" key="3">
    <source>
        <dbReference type="EMBL" id="MCH9274912.1"/>
    </source>
</evidence>